<feature type="DNA-binding region" description="OmpR/PhoB-type" evidence="6">
    <location>
        <begin position="1"/>
        <end position="52"/>
    </location>
</feature>
<dbReference type="SMART" id="SM01043">
    <property type="entry name" value="BTAD"/>
    <property type="match status" value="1"/>
</dbReference>
<dbReference type="SUPFAM" id="SSF52540">
    <property type="entry name" value="P-loop containing nucleoside triphosphate hydrolases"/>
    <property type="match status" value="1"/>
</dbReference>
<dbReference type="PANTHER" id="PTHR35807">
    <property type="entry name" value="TRANSCRIPTIONAL REGULATOR REDD-RELATED"/>
    <property type="match status" value="1"/>
</dbReference>
<evidence type="ECO:0000259" key="8">
    <source>
        <dbReference type="PROSITE" id="PS51755"/>
    </source>
</evidence>
<proteinExistence type="inferred from homology"/>
<gene>
    <name evidence="9" type="ORF">SAMN05216267_101036</name>
</gene>
<dbReference type="InterPro" id="IPR016032">
    <property type="entry name" value="Sig_transdc_resp-reg_C-effctor"/>
</dbReference>
<evidence type="ECO:0000313" key="9">
    <source>
        <dbReference type="EMBL" id="SEN78332.1"/>
    </source>
</evidence>
<keyword evidence="2" id="KW-0902">Two-component regulatory system</keyword>
<evidence type="ECO:0000256" key="4">
    <source>
        <dbReference type="ARBA" id="ARBA00023125"/>
    </source>
</evidence>
<dbReference type="SUPFAM" id="SSF48452">
    <property type="entry name" value="TPR-like"/>
    <property type="match status" value="1"/>
</dbReference>
<dbReference type="SUPFAM" id="SSF46894">
    <property type="entry name" value="C-terminal effector domain of the bipartite response regulators"/>
    <property type="match status" value="1"/>
</dbReference>
<keyword evidence="4 6" id="KW-0238">DNA-binding</keyword>
<evidence type="ECO:0000313" key="10">
    <source>
        <dbReference type="Proteomes" id="UP000181951"/>
    </source>
</evidence>
<keyword evidence="3" id="KW-0805">Transcription regulation</keyword>
<dbReference type="Proteomes" id="UP000181951">
    <property type="component" value="Unassembled WGS sequence"/>
</dbReference>
<evidence type="ECO:0000256" key="7">
    <source>
        <dbReference type="SAM" id="MobiDB-lite"/>
    </source>
</evidence>
<sequence length="638" mass="65784">MDRLVAALWGDLAPPGAGATIRTYVSRLRRALAGCGPAPVITSVGGGYALPAASGTSDLAEFERLLRAARDAGSAGDPATEVERLGAALALWKGTPLAGVRAEYAEHERIRLGQRRLTAVEECAAALLAVGRPAEAVPLLASVVVEEPLREQTRVLLMLALYRSGRQAEALGVYQEARQLLADELGLEPGPQLRRTQRRILASDPTLEGPHRPHPAAAPRTPSPSDRARRPDPADPAPAHPPTAAAPAAGPPGTHPPATPAAAPAPPLAARATLRPRQLPPDLRQFTGRSALVREMAEALRPGGSATSAAFVPVLGLTGPPGVGKTALAVHVGHTVVADFPDGQLFVDMGPGAGDGTGAPAVPAEVLGCLLRAVGVPDEAVPASGAERAALWRSVTTGRRLLLVLDGVTAAGHVQDVLPGPGGPAVLVTACRRLFGPAHARWTTVDVLSADDALALLATLVGTERIAAELRAARGLVDLTAGLPHALHALGARLASQPWRSLATARERLTGRAHAADVEPGECVALADRYDSVFRTLLPVQARALRLLALPDGPDLSLGAAAAALGLPPAEAEALLESLADVHLVEVGDGGRYRLLHPLRAYAGSRAPHDEGRAACAAALARFGAFHVAERPRPGGRS</sequence>
<dbReference type="GO" id="GO:0000160">
    <property type="term" value="P:phosphorelay signal transduction system"/>
    <property type="evidence" value="ECO:0007669"/>
    <property type="project" value="UniProtKB-KW"/>
</dbReference>
<name>A0A1H8JC13_9ACTN</name>
<feature type="domain" description="OmpR/PhoB-type" evidence="8">
    <location>
        <begin position="1"/>
        <end position="52"/>
    </location>
</feature>
<dbReference type="GO" id="GO:0006355">
    <property type="term" value="P:regulation of DNA-templated transcription"/>
    <property type="evidence" value="ECO:0007669"/>
    <property type="project" value="InterPro"/>
</dbReference>
<dbReference type="PANTHER" id="PTHR35807:SF1">
    <property type="entry name" value="TRANSCRIPTIONAL REGULATOR REDD"/>
    <property type="match status" value="1"/>
</dbReference>
<dbReference type="PRINTS" id="PR00364">
    <property type="entry name" value="DISEASERSIST"/>
</dbReference>
<dbReference type="Gene3D" id="3.40.50.300">
    <property type="entry name" value="P-loop containing nucleotide triphosphate hydrolases"/>
    <property type="match status" value="1"/>
</dbReference>
<dbReference type="CDD" id="cd15831">
    <property type="entry name" value="BTAD"/>
    <property type="match status" value="1"/>
</dbReference>
<dbReference type="InterPro" id="IPR005158">
    <property type="entry name" value="BTAD"/>
</dbReference>
<dbReference type="OrthoDB" id="7628974at2"/>
<dbReference type="PROSITE" id="PS51755">
    <property type="entry name" value="OMPR_PHOB"/>
    <property type="match status" value="1"/>
</dbReference>
<dbReference type="InterPro" id="IPR036388">
    <property type="entry name" value="WH-like_DNA-bd_sf"/>
</dbReference>
<accession>A0A1H8JC13</accession>
<dbReference type="EMBL" id="FODD01000010">
    <property type="protein sequence ID" value="SEN78332.1"/>
    <property type="molecule type" value="Genomic_DNA"/>
</dbReference>
<dbReference type="InterPro" id="IPR051677">
    <property type="entry name" value="AfsR-DnrI-RedD_regulator"/>
</dbReference>
<dbReference type="Gene3D" id="1.10.10.10">
    <property type="entry name" value="Winged helix-like DNA-binding domain superfamily/Winged helix DNA-binding domain"/>
    <property type="match status" value="2"/>
</dbReference>
<dbReference type="STRING" id="310780.SAMN05216267_101036"/>
<evidence type="ECO:0000256" key="3">
    <source>
        <dbReference type="ARBA" id="ARBA00023015"/>
    </source>
</evidence>
<keyword evidence="10" id="KW-1185">Reference proteome</keyword>
<dbReference type="InterPro" id="IPR001867">
    <property type="entry name" value="OmpR/PhoB-type_DNA-bd"/>
</dbReference>
<dbReference type="AlphaFoldDB" id="A0A1H8JC13"/>
<protein>
    <submittedName>
        <fullName evidence="9">DNA-binding transcriptional activator of the SARP family</fullName>
    </submittedName>
</protein>
<reference evidence="9 10" key="1">
    <citation type="submission" date="2016-10" db="EMBL/GenBank/DDBJ databases">
        <authorList>
            <person name="de Groot N.N."/>
        </authorList>
    </citation>
    <scope>NUCLEOTIDE SEQUENCE [LARGE SCALE GENOMIC DNA]</scope>
    <source>
        <strain evidence="9 10">CGMCC 4.2026</strain>
    </source>
</reference>
<evidence type="ECO:0000256" key="2">
    <source>
        <dbReference type="ARBA" id="ARBA00023012"/>
    </source>
</evidence>
<feature type="compositionally biased region" description="Low complexity" evidence="7">
    <location>
        <begin position="215"/>
        <end position="225"/>
    </location>
</feature>
<organism evidence="9 10">
    <name type="scientific">Actinacidiphila rubida</name>
    <dbReference type="NCBI Taxonomy" id="310780"/>
    <lineage>
        <taxon>Bacteria</taxon>
        <taxon>Bacillati</taxon>
        <taxon>Actinomycetota</taxon>
        <taxon>Actinomycetes</taxon>
        <taxon>Kitasatosporales</taxon>
        <taxon>Streptomycetaceae</taxon>
        <taxon>Actinacidiphila</taxon>
    </lineage>
</organism>
<keyword evidence="5" id="KW-0804">Transcription</keyword>
<dbReference type="Pfam" id="PF03704">
    <property type="entry name" value="BTAD"/>
    <property type="match status" value="1"/>
</dbReference>
<comment type="similarity">
    <text evidence="1">Belongs to the AfsR/DnrI/RedD regulatory family.</text>
</comment>
<dbReference type="InterPro" id="IPR011990">
    <property type="entry name" value="TPR-like_helical_dom_sf"/>
</dbReference>
<dbReference type="GO" id="GO:0003677">
    <property type="term" value="F:DNA binding"/>
    <property type="evidence" value="ECO:0007669"/>
    <property type="project" value="UniProtKB-UniRule"/>
</dbReference>
<evidence type="ECO:0000256" key="1">
    <source>
        <dbReference type="ARBA" id="ARBA00005820"/>
    </source>
</evidence>
<dbReference type="Gene3D" id="1.25.40.10">
    <property type="entry name" value="Tetratricopeptide repeat domain"/>
    <property type="match status" value="1"/>
</dbReference>
<dbReference type="InterPro" id="IPR027417">
    <property type="entry name" value="P-loop_NTPase"/>
</dbReference>
<feature type="compositionally biased region" description="Pro residues" evidence="7">
    <location>
        <begin position="249"/>
        <end position="265"/>
    </location>
</feature>
<evidence type="ECO:0000256" key="6">
    <source>
        <dbReference type="PROSITE-ProRule" id="PRU01091"/>
    </source>
</evidence>
<feature type="region of interest" description="Disordered" evidence="7">
    <location>
        <begin position="204"/>
        <end position="265"/>
    </location>
</feature>
<evidence type="ECO:0000256" key="5">
    <source>
        <dbReference type="ARBA" id="ARBA00023163"/>
    </source>
</evidence>